<keyword evidence="5" id="KW-0732">Signal</keyword>
<keyword evidence="14" id="KW-1185">Reference proteome</keyword>
<evidence type="ECO:0000256" key="9">
    <source>
        <dbReference type="SAM" id="MobiDB-lite"/>
    </source>
</evidence>
<dbReference type="PANTHER" id="PTHR34820">
    <property type="entry name" value="INNER MEMBRANE PROTEIN YEBZ"/>
    <property type="match status" value="1"/>
</dbReference>
<feature type="transmembrane region" description="Helical" evidence="10">
    <location>
        <begin position="303"/>
        <end position="321"/>
    </location>
</feature>
<dbReference type="InterPro" id="IPR014755">
    <property type="entry name" value="Cu-Rt/internalin_Ig-like"/>
</dbReference>
<dbReference type="GO" id="GO:0046688">
    <property type="term" value="P:response to copper ion"/>
    <property type="evidence" value="ECO:0007669"/>
    <property type="project" value="InterPro"/>
</dbReference>
<feature type="transmembrane region" description="Helical" evidence="10">
    <location>
        <begin position="201"/>
        <end position="219"/>
    </location>
</feature>
<feature type="transmembrane region" description="Helical" evidence="10">
    <location>
        <begin position="333"/>
        <end position="354"/>
    </location>
</feature>
<dbReference type="InterPro" id="IPR007348">
    <property type="entry name" value="CopC_dom"/>
</dbReference>
<evidence type="ECO:0000256" key="3">
    <source>
        <dbReference type="ARBA" id="ARBA00022692"/>
    </source>
</evidence>
<dbReference type="AlphaFoldDB" id="A0A1H0SYD2"/>
<dbReference type="EMBL" id="LT629710">
    <property type="protein sequence ID" value="SDP46591.1"/>
    <property type="molecule type" value="Genomic_DNA"/>
</dbReference>
<dbReference type="InterPro" id="IPR014756">
    <property type="entry name" value="Ig_E-set"/>
</dbReference>
<comment type="subcellular location">
    <subcellularLocation>
        <location evidence="1">Cell membrane</location>
        <topology evidence="1">Multi-pass membrane protein</topology>
    </subcellularLocation>
</comment>
<feature type="transmembrane region" description="Helical" evidence="10">
    <location>
        <begin position="263"/>
        <end position="283"/>
    </location>
</feature>
<feature type="transmembrane region" description="Helical" evidence="10">
    <location>
        <begin position="161"/>
        <end position="180"/>
    </location>
</feature>
<dbReference type="RefSeq" id="WP_090480367.1">
    <property type="nucleotide sequence ID" value="NZ_LT629710.1"/>
</dbReference>
<name>A0A1H0SYD2_9ACTN</name>
<keyword evidence="3 10" id="KW-0812">Transmembrane</keyword>
<dbReference type="GO" id="GO:0005507">
    <property type="term" value="F:copper ion binding"/>
    <property type="evidence" value="ECO:0007669"/>
    <property type="project" value="InterPro"/>
</dbReference>
<feature type="transmembrane region" description="Helical" evidence="10">
    <location>
        <begin position="374"/>
        <end position="390"/>
    </location>
</feature>
<keyword evidence="6 10" id="KW-1133">Transmembrane helix</keyword>
<reference evidence="13 14" key="1">
    <citation type="submission" date="2016-10" db="EMBL/GenBank/DDBJ databases">
        <authorList>
            <person name="de Groot N.N."/>
        </authorList>
    </citation>
    <scope>NUCLEOTIDE SEQUENCE [LARGE SCALE GENOMIC DNA]</scope>
    <source>
        <strain evidence="14">P4-7,KCTC 19426,CECT 7604</strain>
    </source>
</reference>
<dbReference type="SUPFAM" id="SSF81296">
    <property type="entry name" value="E set domains"/>
    <property type="match status" value="1"/>
</dbReference>
<proteinExistence type="predicted"/>
<dbReference type="InterPro" id="IPR008457">
    <property type="entry name" value="Cu-R_CopD_dom"/>
</dbReference>
<evidence type="ECO:0000256" key="2">
    <source>
        <dbReference type="ARBA" id="ARBA00022475"/>
    </source>
</evidence>
<dbReference type="Proteomes" id="UP000198741">
    <property type="component" value="Chromosome I"/>
</dbReference>
<feature type="transmembrane region" description="Helical" evidence="10">
    <location>
        <begin position="568"/>
        <end position="587"/>
    </location>
</feature>
<feature type="compositionally biased region" description="Basic and acidic residues" evidence="9">
    <location>
        <begin position="611"/>
        <end position="625"/>
    </location>
</feature>
<evidence type="ECO:0000256" key="8">
    <source>
        <dbReference type="ARBA" id="ARBA00023136"/>
    </source>
</evidence>
<keyword evidence="8 10" id="KW-0472">Membrane</keyword>
<feature type="domain" description="Copper resistance protein D" evidence="12">
    <location>
        <begin position="332"/>
        <end position="428"/>
    </location>
</feature>
<dbReference type="InterPro" id="IPR032694">
    <property type="entry name" value="CopC/D"/>
</dbReference>
<evidence type="ECO:0000256" key="4">
    <source>
        <dbReference type="ARBA" id="ARBA00022723"/>
    </source>
</evidence>
<evidence type="ECO:0000256" key="5">
    <source>
        <dbReference type="ARBA" id="ARBA00022729"/>
    </source>
</evidence>
<dbReference type="GO" id="GO:0006825">
    <property type="term" value="P:copper ion transport"/>
    <property type="evidence" value="ECO:0007669"/>
    <property type="project" value="InterPro"/>
</dbReference>
<dbReference type="Pfam" id="PF04234">
    <property type="entry name" value="CopC"/>
    <property type="match status" value="1"/>
</dbReference>
<dbReference type="Gene3D" id="2.60.40.1220">
    <property type="match status" value="1"/>
</dbReference>
<evidence type="ECO:0000259" key="11">
    <source>
        <dbReference type="Pfam" id="PF04234"/>
    </source>
</evidence>
<feature type="region of interest" description="Disordered" evidence="9">
    <location>
        <begin position="590"/>
        <end position="625"/>
    </location>
</feature>
<dbReference type="Pfam" id="PF05425">
    <property type="entry name" value="CopD"/>
    <property type="match status" value="1"/>
</dbReference>
<feature type="transmembrane region" description="Helical" evidence="10">
    <location>
        <begin position="239"/>
        <end position="256"/>
    </location>
</feature>
<evidence type="ECO:0000313" key="13">
    <source>
        <dbReference type="EMBL" id="SDP46591.1"/>
    </source>
</evidence>
<evidence type="ECO:0000256" key="1">
    <source>
        <dbReference type="ARBA" id="ARBA00004651"/>
    </source>
</evidence>
<keyword evidence="4" id="KW-0479">Metal-binding</keyword>
<keyword evidence="7" id="KW-0186">Copper</keyword>
<accession>A0A1H0SYD2</accession>
<dbReference type="STRING" id="1090615.SAMN04515671_4353"/>
<feature type="transmembrane region" description="Helical" evidence="10">
    <location>
        <begin position="410"/>
        <end position="428"/>
    </location>
</feature>
<evidence type="ECO:0000256" key="6">
    <source>
        <dbReference type="ARBA" id="ARBA00022989"/>
    </source>
</evidence>
<protein>
    <submittedName>
        <fullName evidence="13">Copper resistance protein D</fullName>
    </submittedName>
</protein>
<dbReference type="PANTHER" id="PTHR34820:SF4">
    <property type="entry name" value="INNER MEMBRANE PROTEIN YEBZ"/>
    <property type="match status" value="1"/>
</dbReference>
<organism evidence="13 14">
    <name type="scientific">Nakamurella panacisegetis</name>
    <dbReference type="NCBI Taxonomy" id="1090615"/>
    <lineage>
        <taxon>Bacteria</taxon>
        <taxon>Bacillati</taxon>
        <taxon>Actinomycetota</taxon>
        <taxon>Actinomycetes</taxon>
        <taxon>Nakamurellales</taxon>
        <taxon>Nakamurellaceae</taxon>
        <taxon>Nakamurella</taxon>
    </lineage>
</organism>
<sequence length="625" mass="65038">MWFRFISRAAVVRLAALLGTVAALMLLPINSASAHAFLVSSSPEDGAVLTAAPEEVVLRFSESVVLPALQVHLVSGSGREFEPISAKLEGASNGDTEEPASVILRMPVLPVDAYQLRWETLSSDDLHRTGGMLIFGVGTAVSRAGVVEPAPQWDEAALRTAMFLALAAALGGWLTEALLGRGRPTPASVDRQRAARRVARWGAVAGFVFGAILPVDQLIAAGGSSPLALLQGSYGVREALRQSGFIVLAVAASAPAQRGPRAILVAVGACLTGVGTALMGHSAARGALPVTRIMADAAHLVSAATWCGGLLLAVLLIGPMLPGEDRPLARDFLRRFGVPAGACFAIMIVTGIYLTGGTVGSVDAALLTNYGRLLTLKVLIVLVIAGLALANHRRFRVGDNRPGAHGSMTLARSEAAAAVVVLLLAGLLTSGQPAREPQFVARPAYPTVPLTNSQVDDLQQTLTVRPNLPGRNVVTVGLRSVRRPAPAPVRSVALTVGATRDPPLQLESQGADTWSVAVDLTEPGPVELVLVVHRPGLRDTVNRVDWSVGADPGAGPSPVVSRAPITDLLTRTAGLMLAGLLLGGVLGRRRHAGRDRRGRPDVVGSPVDAEVNSRLDRPVKDAVGS</sequence>
<evidence type="ECO:0000256" key="7">
    <source>
        <dbReference type="ARBA" id="ARBA00023008"/>
    </source>
</evidence>
<gene>
    <name evidence="13" type="ORF">SAMN04515671_4353</name>
</gene>
<dbReference type="GO" id="GO:0005886">
    <property type="term" value="C:plasma membrane"/>
    <property type="evidence" value="ECO:0007669"/>
    <property type="project" value="UniProtKB-SubCell"/>
</dbReference>
<dbReference type="GO" id="GO:0042597">
    <property type="term" value="C:periplasmic space"/>
    <property type="evidence" value="ECO:0007669"/>
    <property type="project" value="InterPro"/>
</dbReference>
<evidence type="ECO:0000313" key="14">
    <source>
        <dbReference type="Proteomes" id="UP000198741"/>
    </source>
</evidence>
<dbReference type="OrthoDB" id="5242236at2"/>
<evidence type="ECO:0000256" key="10">
    <source>
        <dbReference type="SAM" id="Phobius"/>
    </source>
</evidence>
<feature type="domain" description="CopC" evidence="11">
    <location>
        <begin position="35"/>
        <end position="137"/>
    </location>
</feature>
<keyword evidence="2" id="KW-1003">Cell membrane</keyword>
<evidence type="ECO:0000259" key="12">
    <source>
        <dbReference type="Pfam" id="PF05425"/>
    </source>
</evidence>